<dbReference type="Proteomes" id="UP000236514">
    <property type="component" value="Unassembled WGS sequence"/>
</dbReference>
<protein>
    <recommendedName>
        <fullName evidence="4">MucBP domain-containing protein</fullName>
    </recommendedName>
</protein>
<feature type="domain" description="MucBP" evidence="4">
    <location>
        <begin position="856"/>
        <end position="905"/>
    </location>
</feature>
<feature type="compositionally biased region" description="Polar residues" evidence="3">
    <location>
        <begin position="43"/>
        <end position="92"/>
    </location>
</feature>
<dbReference type="EMBL" id="POTQ01000006">
    <property type="protein sequence ID" value="PNV58098.1"/>
    <property type="molecule type" value="Genomic_DNA"/>
</dbReference>
<dbReference type="SUPFAM" id="SSF69360">
    <property type="entry name" value="Cell wall binding repeat"/>
    <property type="match status" value="2"/>
</dbReference>
<gene>
    <name evidence="5" type="ORF">C1Y38_04020</name>
</gene>
<sequence length="1282" mass="143104">MTKEHKKLYKAGKNWIVATLTATTITLLGGIGTHTVHADTTIESSQDVQTTSVNQTNQVDNSNDSVTINQPVAVQSSQTAQNDQSVQGNQTNQTVPSSAAVQSSQPVAVQSSQPVAVQSSQTAQNDLSVQGNQTNQTVPSSATAAADTSNSDSLDSNIYGTVNVKDWDYQENNHVLNLTNYHGQDKDRIIIPNLNDFSNANIDINGVEGVGITSQVLKNVLGQLNSQNSTIAISKTSGSFSNKVIAENNNWESAFITPEQIKIKYADLTNLDTSNITDMAYMFAGQDHLKVLTGLDSWNTSNVVNMRLMFQNDSSLTVMDLSHWDTSSVTDMASMFCMATNLQSVGDLSNWNTSKVTDMSNMFSSDVNIQTVGQLDNWDTSNVTDMNGMFANMDKLKSVGDLSKWNISNVTSLMGMFDSTNSLQTVGQLDKWDTSNVTDMGEMFYYSHIKTAGDLGKWNTSNVANMNYMFNNAINLQSVGDLSKWNTSKVTDMSCMFYNARNLQSVGDLSKWNTSKVTDMSNMFGSTRFSSIGDLSNWNTGNVTNMSGMFLSDVNLQSVGDLSKWDTSSVTDMSDVLLNSKINYFVVSRYNNSFNNILHLIDSNGLMGQPGETIATIKAPTFYKLEPDGNKNTSVYDTVFPLVQKKANEEYEKFLNGLTEGMRNIYPTKVSLKWVLNRGQVPTPTDNANATFTYNMKIGTLKYFVINYVDKTGNVVGNIVGSEILPGAIGSTVPLPKKLSLPSGYQLVSGQVIPTSVTFKKGKLQAIDIYVEKESKTPVVQKGSINYVDQDGKVIKTDTISGKVGDQINVKLSLPDGYELANKDEQIPSSITVGEDGIKPITIQVKKLPVVQTGSINYVDQDGKVIKTDTISGKVGDQINIKLSLPDGYELANKDEQIPSSITVGEDGIKPITIQVKKLPVVQTTDWQKNANNQWVYNGKTDQDLKGTQYVQLPTIPDTNVQGNTNWYFVKDGIAQSGVQQWAGTYYYFDPTTYLRVDNDYRQSQWGDWYMFGKDGRIATGLYKWDKNNQWYYFDPTTYLAVTNNYIQANDGHWYLFTADGTATSRVAKWAGTYYYFDPQTHLRVDDNYVQSQWGDWYMFGKDGRIATGLYKWDKNNQWYYFNPITYLAVTNDYIQANDGNWYLFTADGTAASRVAKWAGTYYYFDPVTHLRVDNNYVQSQWGDWYLFGNDGRILTGVQKWAGSYYYFDPVTYLKVTNSYRQSQWGDWYMFGPDGRIVSGLYNWLGNLYYFDPVTYLKVTNQYVYVGGVRYWADANGCLSRA</sequence>
<comment type="caution">
    <text evidence="5">The sequence shown here is derived from an EMBL/GenBank/DDBJ whole genome shotgun (WGS) entry which is preliminary data.</text>
</comment>
<dbReference type="InterPro" id="IPR022263">
    <property type="entry name" value="KxYKxGKxW"/>
</dbReference>
<evidence type="ECO:0000256" key="3">
    <source>
        <dbReference type="SAM" id="MobiDB-lite"/>
    </source>
</evidence>
<evidence type="ECO:0000313" key="6">
    <source>
        <dbReference type="Proteomes" id="UP000236514"/>
    </source>
</evidence>
<dbReference type="Pfam" id="PF03382">
    <property type="entry name" value="DUF285"/>
    <property type="match status" value="2"/>
</dbReference>
<keyword evidence="2" id="KW-0677">Repeat</keyword>
<dbReference type="Gene3D" id="3.80.10.10">
    <property type="entry name" value="Ribonuclease Inhibitor"/>
    <property type="match status" value="1"/>
</dbReference>
<evidence type="ECO:0000259" key="4">
    <source>
        <dbReference type="Pfam" id="PF06458"/>
    </source>
</evidence>
<evidence type="ECO:0000256" key="1">
    <source>
        <dbReference type="ARBA" id="ARBA00022729"/>
    </source>
</evidence>
<dbReference type="InterPro" id="IPR032675">
    <property type="entry name" value="LRR_dom_sf"/>
</dbReference>
<dbReference type="NCBIfam" id="TIGR02167">
    <property type="entry name" value="Liste_lipo_26"/>
    <property type="match status" value="10"/>
</dbReference>
<feature type="domain" description="MucBP" evidence="4">
    <location>
        <begin position="785"/>
        <end position="834"/>
    </location>
</feature>
<feature type="region of interest" description="Disordered" evidence="3">
    <location>
        <begin position="43"/>
        <end position="154"/>
    </location>
</feature>
<dbReference type="Pfam" id="PF06458">
    <property type="entry name" value="MucBP"/>
    <property type="match status" value="2"/>
</dbReference>
<feature type="compositionally biased region" description="Polar residues" evidence="3">
    <location>
        <begin position="125"/>
        <end position="139"/>
    </location>
</feature>
<keyword evidence="1" id="KW-0732">Signal</keyword>
<name>A0A2K2TJF4_LIMFE</name>
<organism evidence="5 6">
    <name type="scientific">Limosilactobacillus fermentum</name>
    <name type="common">Lactobacillus fermentum</name>
    <dbReference type="NCBI Taxonomy" id="1613"/>
    <lineage>
        <taxon>Bacteria</taxon>
        <taxon>Bacillati</taxon>
        <taxon>Bacillota</taxon>
        <taxon>Bacilli</taxon>
        <taxon>Lactobacillales</taxon>
        <taxon>Lactobacillaceae</taxon>
        <taxon>Limosilactobacillus</taxon>
    </lineage>
</organism>
<evidence type="ECO:0000256" key="2">
    <source>
        <dbReference type="ARBA" id="ARBA00022737"/>
    </source>
</evidence>
<feature type="compositionally biased region" description="Low complexity" evidence="3">
    <location>
        <begin position="93"/>
        <end position="124"/>
    </location>
</feature>
<dbReference type="Pfam" id="PF19258">
    <property type="entry name" value="KxYKxGKxW_sig"/>
    <property type="match status" value="1"/>
</dbReference>
<reference evidence="5 6" key="1">
    <citation type="submission" date="2018-01" db="EMBL/GenBank/DDBJ databases">
        <title>Draft genome sequence of the feruloyl esterase-producing strain Lactobacillus fermentum CRL 1446, isolated from artisanal goat milk cheese.</title>
        <authorList>
            <person name="Abeijon Mukdsi M.C."/>
            <person name="Saavedra L."/>
            <person name="Gauffin Cano M.P."/>
            <person name="Hebert E.M."/>
            <person name="Medina R.B."/>
        </authorList>
    </citation>
    <scope>NUCLEOTIDE SEQUENCE [LARGE SCALE GENOMIC DNA]</scope>
    <source>
        <strain evidence="5 6">CRL 1446</strain>
    </source>
</reference>
<dbReference type="Gene3D" id="3.10.20.320">
    <property type="entry name" value="Putative peptidoglycan bound protein (lpxtg motif)"/>
    <property type="match status" value="2"/>
</dbReference>
<dbReference type="RefSeq" id="WP_103205382.1">
    <property type="nucleotide sequence ID" value="NZ_POTQ01000006.1"/>
</dbReference>
<dbReference type="Gene3D" id="2.10.270.10">
    <property type="entry name" value="Cholin Binding"/>
    <property type="match status" value="5"/>
</dbReference>
<accession>A0A2K2TJF4</accession>
<dbReference type="InterPro" id="IPR011889">
    <property type="entry name" value="Liste_lipo_26"/>
</dbReference>
<dbReference type="InterPro" id="IPR005046">
    <property type="entry name" value="DUF285"/>
</dbReference>
<dbReference type="NCBIfam" id="TIGR03715">
    <property type="entry name" value="KxYKxGKxW"/>
    <property type="match status" value="1"/>
</dbReference>
<evidence type="ECO:0000313" key="5">
    <source>
        <dbReference type="EMBL" id="PNV58098.1"/>
    </source>
</evidence>
<proteinExistence type="predicted"/>
<feature type="compositionally biased region" description="Low complexity" evidence="3">
    <location>
        <begin position="140"/>
        <end position="154"/>
    </location>
</feature>
<dbReference type="InterPro" id="IPR009459">
    <property type="entry name" value="MucBP_dom"/>
</dbReference>